<organism evidence="1 2">
    <name type="scientific">Methanofollis fontis</name>
    <dbReference type="NCBI Taxonomy" id="2052832"/>
    <lineage>
        <taxon>Archaea</taxon>
        <taxon>Methanobacteriati</taxon>
        <taxon>Methanobacteriota</taxon>
        <taxon>Stenosarchaea group</taxon>
        <taxon>Methanomicrobia</taxon>
        <taxon>Methanomicrobiales</taxon>
        <taxon>Methanomicrobiaceae</taxon>
        <taxon>Methanofollis</taxon>
    </lineage>
</organism>
<comment type="caution">
    <text evidence="1">The sequence shown here is derived from an EMBL/GenBank/DDBJ whole genome shotgun (WGS) entry which is preliminary data.</text>
</comment>
<dbReference type="AlphaFoldDB" id="A0A483CLA8"/>
<evidence type="ECO:0000313" key="1">
    <source>
        <dbReference type="EMBL" id="TAJ43571.1"/>
    </source>
</evidence>
<evidence type="ECO:0008006" key="3">
    <source>
        <dbReference type="Google" id="ProtNLM"/>
    </source>
</evidence>
<evidence type="ECO:0000313" key="2">
    <source>
        <dbReference type="Proteomes" id="UP000292580"/>
    </source>
</evidence>
<accession>A0A483CLA8</accession>
<keyword evidence="2" id="KW-1185">Reference proteome</keyword>
<sequence>MRQYTGRELGSITGLRPNDLNAAVRELKSAGAVDIHLRSSSEPYTFTSITLTPKGRVIFQESKAPGCDT</sequence>
<name>A0A483CLA8_9EURY</name>
<dbReference type="Proteomes" id="UP000292580">
    <property type="component" value="Unassembled WGS sequence"/>
</dbReference>
<reference evidence="1 2" key="1">
    <citation type="submission" date="2017-11" db="EMBL/GenBank/DDBJ databases">
        <title>Isolation and Characterization of Methanofollis Species from Methane Seep Offshore SW Taiwan.</title>
        <authorList>
            <person name="Teng N.-H."/>
            <person name="Lai M.-C."/>
            <person name="Chen S.-C."/>
        </authorList>
    </citation>
    <scope>NUCLEOTIDE SEQUENCE [LARGE SCALE GENOMIC DNA]</scope>
    <source>
        <strain evidence="1 2">FWC-SCC2</strain>
    </source>
</reference>
<proteinExistence type="predicted"/>
<dbReference type="EMBL" id="PGCL01000005">
    <property type="protein sequence ID" value="TAJ43571.1"/>
    <property type="molecule type" value="Genomic_DNA"/>
</dbReference>
<protein>
    <recommendedName>
        <fullName evidence="3">MarR family transcriptional regulator</fullName>
    </recommendedName>
</protein>
<gene>
    <name evidence="1" type="ORF">CUJ86_10605</name>
</gene>